<dbReference type="GO" id="GO:0046942">
    <property type="term" value="P:carboxylic acid transport"/>
    <property type="evidence" value="ECO:0007669"/>
    <property type="project" value="UniProtKB-ARBA"/>
</dbReference>
<organism evidence="10 11">
    <name type="scientific">Desulfosarcina alkanivorans</name>
    <dbReference type="NCBI Taxonomy" id="571177"/>
    <lineage>
        <taxon>Bacteria</taxon>
        <taxon>Pseudomonadati</taxon>
        <taxon>Thermodesulfobacteriota</taxon>
        <taxon>Desulfobacteria</taxon>
        <taxon>Desulfobacterales</taxon>
        <taxon>Desulfosarcinaceae</taxon>
        <taxon>Desulfosarcina</taxon>
    </lineage>
</organism>
<feature type="transmembrane region" description="Helical" evidence="9">
    <location>
        <begin position="254"/>
        <end position="271"/>
    </location>
</feature>
<evidence type="ECO:0000256" key="4">
    <source>
        <dbReference type="ARBA" id="ARBA00022475"/>
    </source>
</evidence>
<keyword evidence="4" id="KW-1003">Cell membrane</keyword>
<feature type="transmembrane region" description="Helical" evidence="9">
    <location>
        <begin position="391"/>
        <end position="409"/>
    </location>
</feature>
<comment type="similarity">
    <text evidence="2 8">Belongs to the sodium:solute symporter (SSF) (TC 2.A.21) family.</text>
</comment>
<evidence type="ECO:0000313" key="10">
    <source>
        <dbReference type="EMBL" id="BBO71136.1"/>
    </source>
</evidence>
<feature type="transmembrane region" description="Helical" evidence="9">
    <location>
        <begin position="186"/>
        <end position="209"/>
    </location>
</feature>
<feature type="transmembrane region" description="Helical" evidence="9">
    <location>
        <begin position="415"/>
        <end position="435"/>
    </location>
</feature>
<evidence type="ECO:0000256" key="9">
    <source>
        <dbReference type="SAM" id="Phobius"/>
    </source>
</evidence>
<keyword evidence="7 9" id="KW-0472">Membrane</keyword>
<feature type="transmembrane region" description="Helical" evidence="9">
    <location>
        <begin position="42"/>
        <end position="61"/>
    </location>
</feature>
<feature type="transmembrane region" description="Helical" evidence="9">
    <location>
        <begin position="155"/>
        <end position="174"/>
    </location>
</feature>
<dbReference type="InterPro" id="IPR001734">
    <property type="entry name" value="Na/solute_symporter"/>
</dbReference>
<accession>A0A5K7YPI6</accession>
<keyword evidence="6 9" id="KW-1133">Transmembrane helix</keyword>
<sequence length="557" mass="61432">MEGAYEYGNWVLIGLGIYMILMLFVGWYASKKINTTTDYVVAGRRLGIFFCTGTLFATWFGSGTCMGGAGNAYIFGNQGVIFDPWGAAVCLLLTGFFFARLMRRGRFITLVDLFELRYGKSMGLFATASLSIAEMGWVGAQLVAFGTIINYFSGIPLWTGITISTFILVVYTYLGGMWAVTLTDVFQMIILMVGMAIMLYVAVPLAGGWESVFSNDPNNMMGINQWSFVPTPESAANPEMENAGYMYYTGYVGWFYWIAAWLAIGFGSIPAQDLMQRVLSAKDEKTASYSSYLAGLLYVTVGMMPVVIGMIYFRVNPDLSIDDALNKILLLMAVEHLNPFFAVLFVSALVAALMSSSDSAILAASSIIGYNGYKYFNPDADEHQTLKMTKIMVPIVTIVSLMLALYFQVIYNLMVIAWSLLLVSLFVPYAAAYFWKKANNYGAIAAFWGGLAVWIASYFIYLPMTKEANTDLGLKGAETGIYFDWAMWDSLYISSVWAVLGSIVCMVAVSLATQRLDTPKPLVDIDGKPMPVVKWMGWFKKGETDAPTDGNVSVTGH</sequence>
<evidence type="ECO:0000256" key="1">
    <source>
        <dbReference type="ARBA" id="ARBA00004141"/>
    </source>
</evidence>
<proteinExistence type="inferred from homology"/>
<dbReference type="Pfam" id="PF00474">
    <property type="entry name" value="SSF"/>
    <property type="match status" value="1"/>
</dbReference>
<evidence type="ECO:0000256" key="6">
    <source>
        <dbReference type="ARBA" id="ARBA00022989"/>
    </source>
</evidence>
<dbReference type="PANTHER" id="PTHR48086">
    <property type="entry name" value="SODIUM/PROLINE SYMPORTER-RELATED"/>
    <property type="match status" value="1"/>
</dbReference>
<feature type="transmembrane region" description="Helical" evidence="9">
    <location>
        <begin position="123"/>
        <end position="149"/>
    </location>
</feature>
<dbReference type="InterPro" id="IPR038377">
    <property type="entry name" value="Na/Glc_symporter_sf"/>
</dbReference>
<keyword evidence="5 9" id="KW-0812">Transmembrane</keyword>
<dbReference type="GO" id="GO:0005886">
    <property type="term" value="C:plasma membrane"/>
    <property type="evidence" value="ECO:0007669"/>
    <property type="project" value="TreeGrafter"/>
</dbReference>
<dbReference type="PROSITE" id="PS50283">
    <property type="entry name" value="NA_SOLUT_SYMP_3"/>
    <property type="match status" value="1"/>
</dbReference>
<dbReference type="PANTHER" id="PTHR48086:SF7">
    <property type="entry name" value="SODIUM-SOLUTE SYMPORTER-RELATED"/>
    <property type="match status" value="1"/>
</dbReference>
<keyword evidence="11" id="KW-1185">Reference proteome</keyword>
<evidence type="ECO:0000256" key="3">
    <source>
        <dbReference type="ARBA" id="ARBA00022448"/>
    </source>
</evidence>
<dbReference type="AlphaFoldDB" id="A0A5K7YPI6"/>
<comment type="subcellular location">
    <subcellularLocation>
        <location evidence="1">Membrane</location>
        <topology evidence="1">Multi-pass membrane protein</topology>
    </subcellularLocation>
</comment>
<evidence type="ECO:0000256" key="5">
    <source>
        <dbReference type="ARBA" id="ARBA00022692"/>
    </source>
</evidence>
<dbReference type="InterPro" id="IPR018212">
    <property type="entry name" value="Na/solute_symporter_CS"/>
</dbReference>
<dbReference type="CDD" id="cd11474">
    <property type="entry name" value="SLC5sbd_CHT"/>
    <property type="match status" value="1"/>
</dbReference>
<dbReference type="Gene3D" id="1.20.1730.10">
    <property type="entry name" value="Sodium/glucose cotransporter"/>
    <property type="match status" value="1"/>
</dbReference>
<reference evidence="10 11" key="1">
    <citation type="submission" date="2019-11" db="EMBL/GenBank/DDBJ databases">
        <title>Comparative genomics of hydrocarbon-degrading Desulfosarcina strains.</title>
        <authorList>
            <person name="Watanabe M."/>
            <person name="Kojima H."/>
            <person name="Fukui M."/>
        </authorList>
    </citation>
    <scope>NUCLEOTIDE SEQUENCE [LARGE SCALE GENOMIC DNA]</scope>
    <source>
        <strain evidence="10 11">PL12</strain>
    </source>
</reference>
<dbReference type="RefSeq" id="WP_155319016.1">
    <property type="nucleotide sequence ID" value="NZ_AP021874.1"/>
</dbReference>
<evidence type="ECO:0000313" key="11">
    <source>
        <dbReference type="Proteomes" id="UP000427906"/>
    </source>
</evidence>
<protein>
    <submittedName>
        <fullName evidence="10">Sodium:solute symporter</fullName>
    </submittedName>
</protein>
<dbReference type="KEGG" id="dalk:DSCA_50660"/>
<evidence type="ECO:0000256" key="8">
    <source>
        <dbReference type="RuleBase" id="RU362091"/>
    </source>
</evidence>
<feature type="transmembrane region" description="Helical" evidence="9">
    <location>
        <begin position="12"/>
        <end position="30"/>
    </location>
</feature>
<feature type="transmembrane region" description="Helical" evidence="9">
    <location>
        <begin position="292"/>
        <end position="313"/>
    </location>
</feature>
<dbReference type="InterPro" id="IPR050277">
    <property type="entry name" value="Sodium:Solute_Symporter"/>
</dbReference>
<feature type="transmembrane region" description="Helical" evidence="9">
    <location>
        <begin position="491"/>
        <end position="512"/>
    </location>
</feature>
<dbReference type="OrthoDB" id="5453731at2"/>
<gene>
    <name evidence="10" type="ORF">DSCA_50660</name>
</gene>
<feature type="transmembrane region" description="Helical" evidence="9">
    <location>
        <begin position="81"/>
        <end position="102"/>
    </location>
</feature>
<dbReference type="PROSITE" id="PS00456">
    <property type="entry name" value="NA_SOLUT_SYMP_1"/>
    <property type="match status" value="1"/>
</dbReference>
<name>A0A5K7YPI6_9BACT</name>
<dbReference type="GO" id="GO:0022857">
    <property type="term" value="F:transmembrane transporter activity"/>
    <property type="evidence" value="ECO:0007669"/>
    <property type="project" value="InterPro"/>
</dbReference>
<feature type="transmembrane region" description="Helical" evidence="9">
    <location>
        <begin position="442"/>
        <end position="461"/>
    </location>
</feature>
<evidence type="ECO:0000256" key="7">
    <source>
        <dbReference type="ARBA" id="ARBA00023136"/>
    </source>
</evidence>
<evidence type="ECO:0000256" key="2">
    <source>
        <dbReference type="ARBA" id="ARBA00006434"/>
    </source>
</evidence>
<keyword evidence="3" id="KW-0813">Transport</keyword>
<dbReference type="Proteomes" id="UP000427906">
    <property type="component" value="Chromosome"/>
</dbReference>
<dbReference type="EMBL" id="AP021874">
    <property type="protein sequence ID" value="BBO71136.1"/>
    <property type="molecule type" value="Genomic_DNA"/>
</dbReference>